<dbReference type="AlphaFoldDB" id="A0AAV0IRA8"/>
<name>A0AAV0IRA8_9ROSI</name>
<evidence type="ECO:0000313" key="3">
    <source>
        <dbReference type="Proteomes" id="UP001154282"/>
    </source>
</evidence>
<accession>A0AAV0IRA8</accession>
<dbReference type="Proteomes" id="UP001154282">
    <property type="component" value="Unassembled WGS sequence"/>
</dbReference>
<evidence type="ECO:0000313" key="2">
    <source>
        <dbReference type="EMBL" id="CAI0399339.1"/>
    </source>
</evidence>
<dbReference type="EMBL" id="CAMGYJ010000004">
    <property type="protein sequence ID" value="CAI0399339.1"/>
    <property type="molecule type" value="Genomic_DNA"/>
</dbReference>
<proteinExistence type="predicted"/>
<keyword evidence="3" id="KW-1185">Reference proteome</keyword>
<evidence type="ECO:0000256" key="1">
    <source>
        <dbReference type="SAM" id="MobiDB-lite"/>
    </source>
</evidence>
<sequence length="36" mass="4272">MPPRLPRRLRRYLARRPLHLPSLPPPRPSGGRPHRN</sequence>
<organism evidence="2 3">
    <name type="scientific">Linum tenue</name>
    <dbReference type="NCBI Taxonomy" id="586396"/>
    <lineage>
        <taxon>Eukaryota</taxon>
        <taxon>Viridiplantae</taxon>
        <taxon>Streptophyta</taxon>
        <taxon>Embryophyta</taxon>
        <taxon>Tracheophyta</taxon>
        <taxon>Spermatophyta</taxon>
        <taxon>Magnoliopsida</taxon>
        <taxon>eudicotyledons</taxon>
        <taxon>Gunneridae</taxon>
        <taxon>Pentapetalae</taxon>
        <taxon>rosids</taxon>
        <taxon>fabids</taxon>
        <taxon>Malpighiales</taxon>
        <taxon>Linaceae</taxon>
        <taxon>Linum</taxon>
    </lineage>
</organism>
<reference evidence="2" key="1">
    <citation type="submission" date="2022-08" db="EMBL/GenBank/DDBJ databases">
        <authorList>
            <person name="Gutierrez-Valencia J."/>
        </authorList>
    </citation>
    <scope>NUCLEOTIDE SEQUENCE</scope>
</reference>
<gene>
    <name evidence="2" type="ORF">LITE_LOCUS10257</name>
</gene>
<feature type="region of interest" description="Disordered" evidence="1">
    <location>
        <begin position="13"/>
        <end position="36"/>
    </location>
</feature>
<comment type="caution">
    <text evidence="2">The sequence shown here is derived from an EMBL/GenBank/DDBJ whole genome shotgun (WGS) entry which is preliminary data.</text>
</comment>
<protein>
    <submittedName>
        <fullName evidence="2">Uncharacterized protein</fullName>
    </submittedName>
</protein>